<evidence type="ECO:0000259" key="4">
    <source>
        <dbReference type="PROSITE" id="PS50887"/>
    </source>
</evidence>
<evidence type="ECO:0000313" key="5">
    <source>
        <dbReference type="EMBL" id="SBW12181.1"/>
    </source>
</evidence>
<dbReference type="SUPFAM" id="SSF55073">
    <property type="entry name" value="Nucleotide cyclase"/>
    <property type="match status" value="1"/>
</dbReference>
<dbReference type="Pfam" id="PF08447">
    <property type="entry name" value="PAS_3"/>
    <property type="match status" value="1"/>
</dbReference>
<dbReference type="InterPro" id="IPR000700">
    <property type="entry name" value="PAS-assoc_C"/>
</dbReference>
<dbReference type="NCBIfam" id="TIGR00254">
    <property type="entry name" value="GGDEF"/>
    <property type="match status" value="1"/>
</dbReference>
<dbReference type="CDD" id="cd12914">
    <property type="entry name" value="PDC1_DGC_like"/>
    <property type="match status" value="1"/>
</dbReference>
<feature type="domain" description="EAL" evidence="3">
    <location>
        <begin position="622"/>
        <end position="876"/>
    </location>
</feature>
<dbReference type="InterPro" id="IPR013655">
    <property type="entry name" value="PAS_fold_3"/>
</dbReference>
<dbReference type="SMART" id="SM00052">
    <property type="entry name" value="EAL"/>
    <property type="match status" value="1"/>
</dbReference>
<dbReference type="Gene3D" id="3.30.70.270">
    <property type="match status" value="1"/>
</dbReference>
<dbReference type="CDD" id="cd12915">
    <property type="entry name" value="PDC2_DGC_like"/>
    <property type="match status" value="1"/>
</dbReference>
<dbReference type="PROSITE" id="PS50113">
    <property type="entry name" value="PAC"/>
    <property type="match status" value="1"/>
</dbReference>
<dbReference type="CDD" id="cd01948">
    <property type="entry name" value="EAL"/>
    <property type="match status" value="1"/>
</dbReference>
<dbReference type="InterPro" id="IPR001633">
    <property type="entry name" value="EAL_dom"/>
</dbReference>
<dbReference type="Gene3D" id="3.20.20.450">
    <property type="entry name" value="EAL domain"/>
    <property type="match status" value="1"/>
</dbReference>
<dbReference type="CDD" id="cd01949">
    <property type="entry name" value="GGDEF"/>
    <property type="match status" value="1"/>
</dbReference>
<gene>
    <name evidence="5" type="ORF">KL86APRO_20483</name>
</gene>
<dbReference type="Gene3D" id="2.10.70.100">
    <property type="match status" value="1"/>
</dbReference>
<dbReference type="PANTHER" id="PTHR44757">
    <property type="entry name" value="DIGUANYLATE CYCLASE DGCP"/>
    <property type="match status" value="1"/>
</dbReference>
<keyword evidence="1" id="KW-0812">Transmembrane</keyword>
<dbReference type="InterPro" id="IPR035965">
    <property type="entry name" value="PAS-like_dom_sf"/>
</dbReference>
<keyword evidence="1" id="KW-1133">Transmembrane helix</keyword>
<proteinExistence type="predicted"/>
<dbReference type="InterPro" id="IPR000014">
    <property type="entry name" value="PAS"/>
</dbReference>
<dbReference type="InterPro" id="IPR035919">
    <property type="entry name" value="EAL_sf"/>
</dbReference>
<organism evidence="5">
    <name type="scientific">uncultured Alphaproteobacteria bacterium</name>
    <dbReference type="NCBI Taxonomy" id="91750"/>
    <lineage>
        <taxon>Bacteria</taxon>
        <taxon>Pseudomonadati</taxon>
        <taxon>Pseudomonadota</taxon>
        <taxon>Alphaproteobacteria</taxon>
        <taxon>environmental samples</taxon>
    </lineage>
</organism>
<dbReference type="AlphaFoldDB" id="A0A212KKK1"/>
<dbReference type="InterPro" id="IPR043128">
    <property type="entry name" value="Rev_trsase/Diguanyl_cyclase"/>
</dbReference>
<protein>
    <submittedName>
        <fullName evidence="5">Putative diguanylate cyclase/phosphodiesterase (GGDEF &amp; EAL domains) with PAS/PAC sensor(S)</fullName>
    </submittedName>
</protein>
<dbReference type="InterPro" id="IPR052155">
    <property type="entry name" value="Biofilm_reg_signaling"/>
</dbReference>
<feature type="domain" description="PAC" evidence="2">
    <location>
        <begin position="398"/>
        <end position="449"/>
    </location>
</feature>
<dbReference type="SUPFAM" id="SSF55785">
    <property type="entry name" value="PYP-like sensor domain (PAS domain)"/>
    <property type="match status" value="1"/>
</dbReference>
<dbReference type="Gene3D" id="3.30.450.20">
    <property type="entry name" value="PAS domain"/>
    <property type="match status" value="2"/>
</dbReference>
<name>A0A212KKK1_9PROT</name>
<dbReference type="GO" id="GO:0003824">
    <property type="term" value="F:catalytic activity"/>
    <property type="evidence" value="ECO:0007669"/>
    <property type="project" value="UniProtKB-ARBA"/>
</dbReference>
<dbReference type="PROSITE" id="PS50883">
    <property type="entry name" value="EAL"/>
    <property type="match status" value="1"/>
</dbReference>
<evidence type="ECO:0000259" key="3">
    <source>
        <dbReference type="PROSITE" id="PS50883"/>
    </source>
</evidence>
<reference evidence="5" key="1">
    <citation type="submission" date="2016-04" db="EMBL/GenBank/DDBJ databases">
        <authorList>
            <person name="Evans L.H."/>
            <person name="Alamgir A."/>
            <person name="Owens N."/>
            <person name="Weber N.D."/>
            <person name="Virtaneva K."/>
            <person name="Barbian K."/>
            <person name="Babar A."/>
            <person name="Rosenke K."/>
        </authorList>
    </citation>
    <scope>NUCLEOTIDE SEQUENCE</scope>
    <source>
        <strain evidence="5">86</strain>
    </source>
</reference>
<accession>A0A212KKK1</accession>
<dbReference type="PANTHER" id="PTHR44757:SF2">
    <property type="entry name" value="BIOFILM ARCHITECTURE MAINTENANCE PROTEIN MBAA"/>
    <property type="match status" value="1"/>
</dbReference>
<feature type="transmembrane region" description="Helical" evidence="1">
    <location>
        <begin position="272"/>
        <end position="293"/>
    </location>
</feature>
<sequence>MVALVFAVAVLTGFAMTAAYFGLDALRTRDLRRAEITARDLAQAVGLSVGNTVDKIDISLLTVAGEIGNLHPDDPRSHRAIRSLIARQFALVGESEDFSVTDADGVVRFHGGPNRQAKFSVADRAYFRALAEGRSDRLEISRPLTARVSGEEVLVFARAYKTTDGGFGGIVAVPVKLSYFRQMIAGYALGPHDRLALMANDATPIVTERGTGPLSPALHAALGAERESAVFRETVDGKAHIVAVRRLGDSSLRAVCAITEADYLAEWRRLRVAALGGLGAFIAFVVLVARELYRAWTRQRRHALALATTNARLASALRKVRALDAALIAACDVGGLGTFTLDLRTGIWTASSEQEGLFGIDSAYPHTRSGWDALIHPEDLPRVRAYFDDRDRLGSAAFDIEFRIHRPRDGALRWIHGVGRIERHHREPVVVGAVRDVTDAKAHHERIEYLAQHDSLTDLPNRTLLADRMRQALAARRDELVAVCYLDLDGFKPINDLWGHDVGDLVLMEVAHRLIANARAGDTVARMGGDEFVVLLCGLADTAEIEGIAARLLDTVARPYTVGDDAVSASASIGIAVHRLGPAIEPDALIRQADQAMYEAKRKGRNRFHVFDPERDRKLLAHQAQASRMAAALAEGEFRLHFQPRVDLRGGAVDGVEALLRWQHPERGLLPPAEFLSEIENSDLAPPLGEWILREALRHRQAWRERGLDLTVAVNLFGRHLQQPDFVARLAAILAEFPSLPPAGLELEIVETTVMHDLGAAARRMLDCTRLGVRFALDDFGTGYASLTYFRRLPVSLLKIDRSFVADILDDAEDQALVRSIVAMARSFGRVTVAEGVETLEHGLPLLRYGCDFAQGFGIARPMPGDEIEPWAAAWRMPEAWTVTVS</sequence>
<dbReference type="FunFam" id="3.30.70.270:FF:000001">
    <property type="entry name" value="Diguanylate cyclase domain protein"/>
    <property type="match status" value="1"/>
</dbReference>
<dbReference type="CDD" id="cd00130">
    <property type="entry name" value="PAS"/>
    <property type="match status" value="1"/>
</dbReference>
<dbReference type="Pfam" id="PF00563">
    <property type="entry name" value="EAL"/>
    <property type="match status" value="1"/>
</dbReference>
<dbReference type="PROSITE" id="PS50887">
    <property type="entry name" value="GGDEF"/>
    <property type="match status" value="1"/>
</dbReference>
<dbReference type="NCBIfam" id="TIGR00229">
    <property type="entry name" value="sensory_box"/>
    <property type="match status" value="1"/>
</dbReference>
<dbReference type="InterPro" id="IPR029787">
    <property type="entry name" value="Nucleotide_cyclase"/>
</dbReference>
<evidence type="ECO:0000259" key="2">
    <source>
        <dbReference type="PROSITE" id="PS50113"/>
    </source>
</evidence>
<evidence type="ECO:0000256" key="1">
    <source>
        <dbReference type="SAM" id="Phobius"/>
    </source>
</evidence>
<feature type="domain" description="GGDEF" evidence="4">
    <location>
        <begin position="479"/>
        <end position="613"/>
    </location>
</feature>
<dbReference type="SUPFAM" id="SSF141868">
    <property type="entry name" value="EAL domain-like"/>
    <property type="match status" value="1"/>
</dbReference>
<dbReference type="SMART" id="SM00267">
    <property type="entry name" value="GGDEF"/>
    <property type="match status" value="1"/>
</dbReference>
<keyword evidence="1" id="KW-0472">Membrane</keyword>
<dbReference type="Pfam" id="PF00990">
    <property type="entry name" value="GGDEF"/>
    <property type="match status" value="1"/>
</dbReference>
<dbReference type="EMBL" id="FLUO01000002">
    <property type="protein sequence ID" value="SBW12181.1"/>
    <property type="molecule type" value="Genomic_DNA"/>
</dbReference>
<dbReference type="InterPro" id="IPR000160">
    <property type="entry name" value="GGDEF_dom"/>
</dbReference>